<keyword evidence="2" id="KW-1185">Reference proteome</keyword>
<accession>V4RS62</accession>
<name>V4RS62_9HYPH</name>
<comment type="caution">
    <text evidence="1">The sequence shown here is derived from an EMBL/GenBank/DDBJ whole genome shotgun (WGS) entry which is preliminary data.</text>
</comment>
<sequence>MRLGGARLGSRVDDLCSCRTWSFARSRADGARGVTLN</sequence>
<proteinExistence type="predicted"/>
<dbReference type="AlphaFoldDB" id="V4RS62"/>
<organism evidence="1 2">
    <name type="scientific">Lutibaculum baratangense AMV1</name>
    <dbReference type="NCBI Taxonomy" id="631454"/>
    <lineage>
        <taxon>Bacteria</taxon>
        <taxon>Pseudomonadati</taxon>
        <taxon>Pseudomonadota</taxon>
        <taxon>Alphaproteobacteria</taxon>
        <taxon>Hyphomicrobiales</taxon>
        <taxon>Tepidamorphaceae</taxon>
        <taxon>Lutibaculum</taxon>
    </lineage>
</organism>
<dbReference type="Proteomes" id="UP000017819">
    <property type="component" value="Unassembled WGS sequence"/>
</dbReference>
<evidence type="ECO:0000313" key="1">
    <source>
        <dbReference type="EMBL" id="ESR25960.1"/>
    </source>
</evidence>
<evidence type="ECO:0000313" key="2">
    <source>
        <dbReference type="Proteomes" id="UP000017819"/>
    </source>
</evidence>
<reference evidence="1 2" key="1">
    <citation type="journal article" date="2014" name="Genome Announc.">
        <title>Draft Genome Sequence of Lutibaculum baratangense Strain AMV1T, Isolated from a Mud Volcano in Andamans, India.</title>
        <authorList>
            <person name="Singh A."/>
            <person name="Sreenivas A."/>
            <person name="Sathyanarayana Reddy G."/>
            <person name="Pinnaka A.K."/>
            <person name="Shivaji S."/>
        </authorList>
    </citation>
    <scope>NUCLEOTIDE SEQUENCE [LARGE SCALE GENOMIC DNA]</scope>
    <source>
        <strain evidence="1 2">AMV1</strain>
    </source>
</reference>
<gene>
    <name evidence="1" type="ORF">N177_1295</name>
</gene>
<dbReference type="STRING" id="631454.N177_1295"/>
<protein>
    <submittedName>
        <fullName evidence="1">Uncharacterized protein</fullName>
    </submittedName>
</protein>
<dbReference type="EMBL" id="AWXZ01000017">
    <property type="protein sequence ID" value="ESR25960.1"/>
    <property type="molecule type" value="Genomic_DNA"/>
</dbReference>